<dbReference type="Proteomes" id="UP001353858">
    <property type="component" value="Unassembled WGS sequence"/>
</dbReference>
<protein>
    <submittedName>
        <fullName evidence="1">Uncharacterized protein</fullName>
    </submittedName>
</protein>
<comment type="caution">
    <text evidence="1">The sequence shown here is derived from an EMBL/GenBank/DDBJ whole genome shotgun (WGS) entry which is preliminary data.</text>
</comment>
<keyword evidence="2" id="KW-1185">Reference proteome</keyword>
<name>A0AAN7SQG3_9COLE</name>
<reference evidence="2" key="1">
    <citation type="submission" date="2023-01" db="EMBL/GenBank/DDBJ databases">
        <title>Key to firefly adult light organ development and bioluminescence: homeobox transcription factors regulate luciferase expression and transportation to peroxisome.</title>
        <authorList>
            <person name="Fu X."/>
        </authorList>
    </citation>
    <scope>NUCLEOTIDE SEQUENCE [LARGE SCALE GENOMIC DNA]</scope>
</reference>
<evidence type="ECO:0000313" key="1">
    <source>
        <dbReference type="EMBL" id="KAK4883858.1"/>
    </source>
</evidence>
<proteinExistence type="predicted"/>
<gene>
    <name evidence="1" type="ORF">RN001_000129</name>
</gene>
<dbReference type="EMBL" id="JARPUR010000001">
    <property type="protein sequence ID" value="KAK4883858.1"/>
    <property type="molecule type" value="Genomic_DNA"/>
</dbReference>
<dbReference type="AlphaFoldDB" id="A0AAN7SQG3"/>
<sequence>MDSISLNRDNSTELNSANVARLTNLFKLNTALKGVVIDKLRITACCDNSTKEFSHLQFVSTFGLDFKVDIDITVPRIRPLSNECGDINKMKIYVHDSEIRNEVRSFTNYLQRRKNLNLTIVVLKKLALSVADRKLIVDMLYLHTEGNIRKKIIEDGGISIICKVHEIKYFKCDWKIHLDCSDHQILDIIDFTVTKKDTVFYKSVLNSINYLVRQNLSYQTKINYWTVITDMVNTKMKEPVIEIIENDSWDQKDYLLVRNLAEVDNGVMEQYEILEPDNEDCHIIDN</sequence>
<evidence type="ECO:0000313" key="2">
    <source>
        <dbReference type="Proteomes" id="UP001353858"/>
    </source>
</evidence>
<accession>A0AAN7SQG3</accession>
<organism evidence="1 2">
    <name type="scientific">Aquatica leii</name>
    <dbReference type="NCBI Taxonomy" id="1421715"/>
    <lineage>
        <taxon>Eukaryota</taxon>
        <taxon>Metazoa</taxon>
        <taxon>Ecdysozoa</taxon>
        <taxon>Arthropoda</taxon>
        <taxon>Hexapoda</taxon>
        <taxon>Insecta</taxon>
        <taxon>Pterygota</taxon>
        <taxon>Neoptera</taxon>
        <taxon>Endopterygota</taxon>
        <taxon>Coleoptera</taxon>
        <taxon>Polyphaga</taxon>
        <taxon>Elateriformia</taxon>
        <taxon>Elateroidea</taxon>
        <taxon>Lampyridae</taxon>
        <taxon>Luciolinae</taxon>
        <taxon>Aquatica</taxon>
    </lineage>
</organism>